<dbReference type="PANTHER" id="PTHR30086:SF16">
    <property type="entry name" value="AMINO ACID EFFLUX PERMEASE RHTB FAMILY"/>
    <property type="match status" value="1"/>
</dbReference>
<keyword evidence="4 6" id="KW-1133">Transmembrane helix</keyword>
<feature type="transmembrane region" description="Helical" evidence="6">
    <location>
        <begin position="118"/>
        <end position="139"/>
    </location>
</feature>
<keyword evidence="2" id="KW-1003">Cell membrane</keyword>
<dbReference type="RefSeq" id="WP_251592013.1">
    <property type="nucleotide sequence ID" value="NZ_JAMLJI010000002.1"/>
</dbReference>
<feature type="transmembrane region" description="Helical" evidence="6">
    <location>
        <begin position="145"/>
        <end position="165"/>
    </location>
</feature>
<feature type="transmembrane region" description="Helical" evidence="6">
    <location>
        <begin position="70"/>
        <end position="88"/>
    </location>
</feature>
<evidence type="ECO:0000256" key="1">
    <source>
        <dbReference type="ARBA" id="ARBA00004651"/>
    </source>
</evidence>
<evidence type="ECO:0000256" key="2">
    <source>
        <dbReference type="ARBA" id="ARBA00022475"/>
    </source>
</evidence>
<dbReference type="EMBL" id="JARWAO010000001">
    <property type="protein sequence ID" value="MDR5895142.1"/>
    <property type="molecule type" value="Genomic_DNA"/>
</dbReference>
<feature type="transmembrane region" description="Helical" evidence="6">
    <location>
        <begin position="185"/>
        <end position="209"/>
    </location>
</feature>
<dbReference type="InterPro" id="IPR001123">
    <property type="entry name" value="LeuE-type"/>
</dbReference>
<feature type="transmembrane region" description="Helical" evidence="6">
    <location>
        <begin position="6"/>
        <end position="28"/>
    </location>
</feature>
<dbReference type="PIRSF" id="PIRSF006324">
    <property type="entry name" value="LeuE"/>
    <property type="match status" value="1"/>
</dbReference>
<evidence type="ECO:0000256" key="5">
    <source>
        <dbReference type="ARBA" id="ARBA00023136"/>
    </source>
</evidence>
<comment type="caution">
    <text evidence="7">The sequence shown here is derived from an EMBL/GenBank/DDBJ whole genome shotgun (WGS) entry which is preliminary data.</text>
</comment>
<keyword evidence="8" id="KW-1185">Reference proteome</keyword>
<evidence type="ECO:0000313" key="7">
    <source>
        <dbReference type="EMBL" id="MDR5895142.1"/>
    </source>
</evidence>
<keyword evidence="5 6" id="KW-0472">Membrane</keyword>
<name>A0ABU1GU76_9GAMM</name>
<dbReference type="PANTHER" id="PTHR30086">
    <property type="entry name" value="ARGININE EXPORTER PROTEIN ARGO"/>
    <property type="match status" value="1"/>
</dbReference>
<evidence type="ECO:0000256" key="4">
    <source>
        <dbReference type="ARBA" id="ARBA00022989"/>
    </source>
</evidence>
<dbReference type="Pfam" id="PF01810">
    <property type="entry name" value="LysE"/>
    <property type="match status" value="1"/>
</dbReference>
<evidence type="ECO:0000256" key="3">
    <source>
        <dbReference type="ARBA" id="ARBA00022692"/>
    </source>
</evidence>
<keyword evidence="3 6" id="KW-0812">Transmembrane</keyword>
<sequence length="210" mass="22215">MTWAHWWSLALVCVLGAVSPGPSLAMVVRHTMRGGALQGVAAALSHALGVGIYAVMTVAGIGFIMTRFPLIYQFISIVGAIYLLWLGVNALRSRPAADGATVSDVAEQDIASAVRDGFGMALANPKLILFFVALLSQFIEPGSSLAASALVVMTVMIIDGLWYILVAKALARPAPLALLRRKGWLVERASGAVFILLALVVLGEVAHAWH</sequence>
<reference evidence="7 8" key="1">
    <citation type="submission" date="2023-04" db="EMBL/GenBank/DDBJ databases">
        <title>A long-awaited taxogenomic arrangement of the family Halomonadaceae.</title>
        <authorList>
            <person name="De La Haba R."/>
            <person name="Chuvochina M."/>
            <person name="Wittouck S."/>
            <person name="Arahal D.R."/>
            <person name="Sanchez-Porro C."/>
            <person name="Hugenholtz P."/>
            <person name="Ventosa A."/>
        </authorList>
    </citation>
    <scope>NUCLEOTIDE SEQUENCE [LARGE SCALE GENOMIC DNA]</scope>
    <source>
        <strain evidence="7 8">DSM 22428</strain>
    </source>
</reference>
<dbReference type="Proteomes" id="UP001269375">
    <property type="component" value="Unassembled WGS sequence"/>
</dbReference>
<organism evidence="7 8">
    <name type="scientific">Larsenimonas suaedae</name>
    <dbReference type="NCBI Taxonomy" id="1851019"/>
    <lineage>
        <taxon>Bacteria</taxon>
        <taxon>Pseudomonadati</taxon>
        <taxon>Pseudomonadota</taxon>
        <taxon>Gammaproteobacteria</taxon>
        <taxon>Oceanospirillales</taxon>
        <taxon>Halomonadaceae</taxon>
        <taxon>Larsenimonas</taxon>
    </lineage>
</organism>
<proteinExistence type="predicted"/>
<feature type="transmembrane region" description="Helical" evidence="6">
    <location>
        <begin position="40"/>
        <end position="64"/>
    </location>
</feature>
<protein>
    <submittedName>
        <fullName evidence="7">LysE family translocator</fullName>
    </submittedName>
</protein>
<evidence type="ECO:0000256" key="6">
    <source>
        <dbReference type="SAM" id="Phobius"/>
    </source>
</evidence>
<accession>A0ABU1GU76</accession>
<evidence type="ECO:0000313" key="8">
    <source>
        <dbReference type="Proteomes" id="UP001269375"/>
    </source>
</evidence>
<comment type="subcellular location">
    <subcellularLocation>
        <location evidence="1">Cell membrane</location>
        <topology evidence="1">Multi-pass membrane protein</topology>
    </subcellularLocation>
</comment>
<gene>
    <name evidence="7" type="ORF">QC825_03495</name>
</gene>